<evidence type="ECO:0000313" key="6">
    <source>
        <dbReference type="Proteomes" id="UP000655994"/>
    </source>
</evidence>
<dbReference type="GO" id="GO:0006302">
    <property type="term" value="P:double-strand break repair"/>
    <property type="evidence" value="ECO:0007669"/>
    <property type="project" value="InterPro"/>
</dbReference>
<dbReference type="RefSeq" id="WP_199493542.1">
    <property type="nucleotide sequence ID" value="NZ_JAEMOP010000009.1"/>
</dbReference>
<dbReference type="Gene3D" id="3.40.50.300">
    <property type="entry name" value="P-loop containing nucleotide triphosphate hydrolases"/>
    <property type="match status" value="1"/>
</dbReference>
<dbReference type="PANTHER" id="PTHR32182:SF22">
    <property type="entry name" value="ATP-DEPENDENT ENDONUCLEASE, OLD FAMILY-RELATED"/>
    <property type="match status" value="1"/>
</dbReference>
<sequence length="624" mass="69239">MIDPFVFERLSERCRMLSRKKRDNLQQLDELTNFVELEADAYTLLTHLKETYAGKAVKLYSELLTSLVKEVMGENAQPIILKPYLHKNMSALDVLVDNDGVYEDVIQSRGGSLINILATGFRFISLALTNQRRFIVLDEPDCWLAPHLVPAYYRVVEQLCAKLSVQAVIISHKEDPESDTAQCISLRRVDGKVVANVDQFATAIEEDHEGLVGAEYHKGLQIKKIELNQFTSHESTQLELGPGLTLISGENDLGKSNITRAIRGFATNSRRADLIMNHKSAASVSFTVEDDVKVTWSLERGSNNQVHGNYSASNAHGEILEVKSKATGIPDFISEIMAMGEKQGSVDAHIGQQTDAAFVLSPTISAYQRAKTINLGSDFKVIDTAISLHRDKMRDANRDIKRLRNDIDEINDSLKPYTLLDDIEALKELLVKFEGPLNQLSKDISSIEAFHQQRLAIPEGVDGVELLCELSSVAKQFNSFVDDAKQIGSYAKLNRALETHEELSEFSGVIGDACDLLAEWSNLSGVLEKVLDRKDADALTLANSLQRDIAALQSSSSIYENQLHLLSQYNEAKKGLERTRGEVNSMVEQKQTVIQRAQAIGDHSLRCPTCSQSLLHESEKGGGV</sequence>
<dbReference type="AlphaFoldDB" id="A0A8I1GDG5"/>
<dbReference type="Proteomes" id="UP000655994">
    <property type="component" value="Unassembled WGS sequence"/>
</dbReference>
<evidence type="ECO:0000313" key="4">
    <source>
        <dbReference type="EMBL" id="MBJ7316722.1"/>
    </source>
</evidence>
<dbReference type="PANTHER" id="PTHR32182">
    <property type="entry name" value="DNA REPLICATION AND REPAIR PROTEIN RECF"/>
    <property type="match status" value="1"/>
</dbReference>
<dbReference type="GO" id="GO:0016887">
    <property type="term" value="F:ATP hydrolysis activity"/>
    <property type="evidence" value="ECO:0007669"/>
    <property type="project" value="InterPro"/>
</dbReference>
<keyword evidence="6" id="KW-1185">Reference proteome</keyword>
<evidence type="ECO:0000256" key="1">
    <source>
        <dbReference type="SAM" id="Coils"/>
    </source>
</evidence>
<gene>
    <name evidence="3" type="ORF">JHC10_01465</name>
    <name evidence="4" type="ORF">JHC11_12075</name>
</gene>
<dbReference type="InterPro" id="IPR027417">
    <property type="entry name" value="P-loop_NTPase"/>
</dbReference>
<dbReference type="SUPFAM" id="SSF52540">
    <property type="entry name" value="P-loop containing nucleoside triphosphate hydrolases"/>
    <property type="match status" value="2"/>
</dbReference>
<evidence type="ECO:0000259" key="2">
    <source>
        <dbReference type="Pfam" id="PF13476"/>
    </source>
</evidence>
<organism evidence="4 5">
    <name type="scientific">Idiomarina abyssalis</name>
    <dbReference type="NCBI Taxonomy" id="86102"/>
    <lineage>
        <taxon>Bacteria</taxon>
        <taxon>Pseudomonadati</taxon>
        <taxon>Pseudomonadota</taxon>
        <taxon>Gammaproteobacteria</taxon>
        <taxon>Alteromonadales</taxon>
        <taxon>Idiomarinaceae</taxon>
        <taxon>Idiomarina</taxon>
    </lineage>
</organism>
<name>A0A8I1GDG5_9GAMM</name>
<dbReference type="Pfam" id="PF13476">
    <property type="entry name" value="AAA_23"/>
    <property type="match status" value="1"/>
</dbReference>
<feature type="coiled-coil region" evidence="1">
    <location>
        <begin position="386"/>
        <end position="413"/>
    </location>
</feature>
<dbReference type="InterPro" id="IPR038729">
    <property type="entry name" value="Rad50/SbcC_AAA"/>
</dbReference>
<protein>
    <submittedName>
        <fullName evidence="4">AAA family ATPase</fullName>
    </submittedName>
</protein>
<keyword evidence="1" id="KW-0175">Coiled coil</keyword>
<evidence type="ECO:0000313" key="5">
    <source>
        <dbReference type="Proteomes" id="UP000621390"/>
    </source>
</evidence>
<reference evidence="4 6" key="1">
    <citation type="submission" date="2020-09" db="EMBL/GenBank/DDBJ databases">
        <title>Draft Genomes of Bacterial Isolates from North Pond Shallow Sediments.</title>
        <authorList>
            <person name="Kiel Reese B."/>
            <person name="Mullis M."/>
            <person name="Weisend R.E."/>
        </authorList>
    </citation>
    <scope>NUCLEOTIDE SEQUENCE</scope>
    <source>
        <strain evidence="4">KJE-2</strain>
        <strain evidence="3 6">KJE-3</strain>
    </source>
</reference>
<comment type="caution">
    <text evidence="4">The sequence shown here is derived from an EMBL/GenBank/DDBJ whole genome shotgun (WGS) entry which is preliminary data.</text>
</comment>
<dbReference type="EMBL" id="JAEMOS010000002">
    <property type="protein sequence ID" value="MBJ7265604.1"/>
    <property type="molecule type" value="Genomic_DNA"/>
</dbReference>
<accession>A0A8I1GDG5</accession>
<dbReference type="Proteomes" id="UP000621390">
    <property type="component" value="Unassembled WGS sequence"/>
</dbReference>
<proteinExistence type="predicted"/>
<evidence type="ECO:0000313" key="3">
    <source>
        <dbReference type="EMBL" id="MBJ7265604.1"/>
    </source>
</evidence>
<dbReference type="GO" id="GO:0000731">
    <property type="term" value="P:DNA synthesis involved in DNA repair"/>
    <property type="evidence" value="ECO:0007669"/>
    <property type="project" value="TreeGrafter"/>
</dbReference>
<feature type="domain" description="Rad50/SbcC-type AAA" evidence="2">
    <location>
        <begin position="224"/>
        <end position="434"/>
    </location>
</feature>
<dbReference type="EMBL" id="JAEMOP010000009">
    <property type="protein sequence ID" value="MBJ7316722.1"/>
    <property type="molecule type" value="Genomic_DNA"/>
</dbReference>